<name>A0A5N6LCH4_9ASTR</name>
<feature type="compositionally biased region" description="Low complexity" evidence="1">
    <location>
        <begin position="47"/>
        <end position="67"/>
    </location>
</feature>
<reference evidence="3 4" key="1">
    <citation type="submission" date="2019-05" db="EMBL/GenBank/DDBJ databases">
        <title>Mikania micrantha, genome provides insights into the molecular mechanism of rapid growth.</title>
        <authorList>
            <person name="Liu B."/>
        </authorList>
    </citation>
    <scope>NUCLEOTIDE SEQUENCE [LARGE SCALE GENOMIC DNA]</scope>
    <source>
        <strain evidence="3">NLD-2019</strain>
        <tissue evidence="3">Leaf</tissue>
    </source>
</reference>
<dbReference type="Pfam" id="PF07727">
    <property type="entry name" value="RVT_2"/>
    <property type="match status" value="1"/>
</dbReference>
<proteinExistence type="predicted"/>
<protein>
    <recommendedName>
        <fullName evidence="2">Reverse transcriptase Ty1/copia-type domain-containing protein</fullName>
    </recommendedName>
</protein>
<accession>A0A5N6LCH4</accession>
<dbReference type="OrthoDB" id="414945at2759"/>
<dbReference type="EMBL" id="SZYD01001736">
    <property type="protein sequence ID" value="KAD0371270.1"/>
    <property type="molecule type" value="Genomic_DNA"/>
</dbReference>
<evidence type="ECO:0000259" key="2">
    <source>
        <dbReference type="Pfam" id="PF07727"/>
    </source>
</evidence>
<evidence type="ECO:0000313" key="4">
    <source>
        <dbReference type="Proteomes" id="UP000326396"/>
    </source>
</evidence>
<keyword evidence="4" id="KW-1185">Reference proteome</keyword>
<dbReference type="InterPro" id="IPR013103">
    <property type="entry name" value="RVT_2"/>
</dbReference>
<feature type="compositionally biased region" description="Pro residues" evidence="1">
    <location>
        <begin position="68"/>
        <end position="86"/>
    </location>
</feature>
<dbReference type="CDD" id="cd09272">
    <property type="entry name" value="RNase_HI_RT_Ty1"/>
    <property type="match status" value="1"/>
</dbReference>
<organism evidence="3 4">
    <name type="scientific">Mikania micrantha</name>
    <name type="common">bitter vine</name>
    <dbReference type="NCBI Taxonomy" id="192012"/>
    <lineage>
        <taxon>Eukaryota</taxon>
        <taxon>Viridiplantae</taxon>
        <taxon>Streptophyta</taxon>
        <taxon>Embryophyta</taxon>
        <taxon>Tracheophyta</taxon>
        <taxon>Spermatophyta</taxon>
        <taxon>Magnoliopsida</taxon>
        <taxon>eudicotyledons</taxon>
        <taxon>Gunneridae</taxon>
        <taxon>Pentapetalae</taxon>
        <taxon>asterids</taxon>
        <taxon>campanulids</taxon>
        <taxon>Asterales</taxon>
        <taxon>Asteraceae</taxon>
        <taxon>Asteroideae</taxon>
        <taxon>Heliantheae alliance</taxon>
        <taxon>Eupatorieae</taxon>
        <taxon>Mikania</taxon>
    </lineage>
</organism>
<evidence type="ECO:0000313" key="3">
    <source>
        <dbReference type="EMBL" id="KAD0371270.1"/>
    </source>
</evidence>
<dbReference type="PANTHER" id="PTHR11439:SF450">
    <property type="entry name" value="REVERSE TRANSCRIPTASE TY1_COPIA-TYPE DOMAIN-CONTAINING PROTEIN"/>
    <property type="match status" value="1"/>
</dbReference>
<dbReference type="AlphaFoldDB" id="A0A5N6LCH4"/>
<sequence>MYRIKLRSSDSMTYDWVSLTLPISSPVNYTPPSPTSISTPSSPPLSTPNSSTPSNSNTDTSLSSSPTTSPPILPNKPNTRPNPKPNPKYHNSDFHVYTSTNSAPPEPPTISHALKHPSWRHAMQLEFDALDRNNTWTLVPPDLAHNLVGSKWVFRTKYKSDGSLDRLKARLVAKGFTQRPGIDYIETFSPVIKPATLRLVLSIATSHNWSMRQLDINNAFLQGTLTEDVFMAQPPGFVNPSFPHHVCKLNKAIYGLKQASRAWYNELKSFLLSIGFKPTISDSSLFTLHVDSHKLFVLVYVDDIIITGSSSTAIDRFILTLSSKFSLKDLGHLSYFLGVEVQPHPSGILLSQHKYISDILLKANMQSCKPISTPITCSTTLTLHGSSPLDSPTTYRTLVGALQYLSLTRPDVAFTINRLSQFMHAPTTDHWLALKRLLRYLQGTSHHVYLGSNPISWSSKRQSTLARSSTEAEFRAIASTTTEVQWITHLLTELGFRSLTMPTIYCDNLSATTYSANPVFHSRMKHLALDFHFVREKVQAGSLRVTHISGDDQLADALTKPLLRPRFQMLISKIGLVPPSFILRGNVKDKD</sequence>
<dbReference type="InterPro" id="IPR043502">
    <property type="entry name" value="DNA/RNA_pol_sf"/>
</dbReference>
<evidence type="ECO:0000256" key="1">
    <source>
        <dbReference type="SAM" id="MobiDB-lite"/>
    </source>
</evidence>
<dbReference type="Proteomes" id="UP000326396">
    <property type="component" value="Unassembled WGS sequence"/>
</dbReference>
<feature type="domain" description="Reverse transcriptase Ty1/copia-type" evidence="2">
    <location>
        <begin position="133"/>
        <end position="375"/>
    </location>
</feature>
<dbReference type="PANTHER" id="PTHR11439">
    <property type="entry name" value="GAG-POL-RELATED RETROTRANSPOSON"/>
    <property type="match status" value="1"/>
</dbReference>
<dbReference type="SUPFAM" id="SSF56672">
    <property type="entry name" value="DNA/RNA polymerases"/>
    <property type="match status" value="1"/>
</dbReference>
<gene>
    <name evidence="3" type="ORF">E3N88_44371</name>
</gene>
<feature type="region of interest" description="Disordered" evidence="1">
    <location>
        <begin position="27"/>
        <end position="113"/>
    </location>
</feature>
<comment type="caution">
    <text evidence="3">The sequence shown here is derived from an EMBL/GenBank/DDBJ whole genome shotgun (WGS) entry which is preliminary data.</text>
</comment>